<proteinExistence type="predicted"/>
<sequence length="217" mass="24646">METWWAGSYDSCVGMEGYRLFRKDRQGRQGRGVALYVSDQPERMELRLGMDEEPDKSLWVRIKGRAGTVIEEPTRRGAMLDLVLNNKEGLVGIVKLKGSLDCSDHEMVKFKTLRGGRRPHSKLINLDLRRADFGLFMDLLVRVMWDKVLEGRGTPKNWLIFKDHLLQAQEEVCPNKEKVSQKRQEACMNAQGTPGQTQTQKGSLQRVEARTGSLGGN</sequence>
<reference evidence="3" key="1">
    <citation type="submission" date="2017-11" db="EMBL/GenBank/DDBJ databases">
        <authorList>
            <person name="Lima N.C."/>
            <person name="Parody-Merino A.M."/>
            <person name="Battley P.F."/>
            <person name="Fidler A.E."/>
            <person name="Prosdocimi F."/>
        </authorList>
    </citation>
    <scope>NUCLEOTIDE SEQUENCE [LARGE SCALE GENOMIC DNA]</scope>
</reference>
<feature type="region of interest" description="Disordered" evidence="1">
    <location>
        <begin position="177"/>
        <end position="217"/>
    </location>
</feature>
<dbReference type="Proteomes" id="UP000233556">
    <property type="component" value="Unassembled WGS sequence"/>
</dbReference>
<dbReference type="PANTHER" id="PTHR33395:SF22">
    <property type="entry name" value="REVERSE TRANSCRIPTASE DOMAIN-CONTAINING PROTEIN"/>
    <property type="match status" value="1"/>
</dbReference>
<evidence type="ECO:0008006" key="4">
    <source>
        <dbReference type="Google" id="ProtNLM"/>
    </source>
</evidence>
<keyword evidence="3" id="KW-1185">Reference proteome</keyword>
<protein>
    <recommendedName>
        <fullName evidence="4">Glycerol kinase</fullName>
    </recommendedName>
</protein>
<dbReference type="GO" id="GO:0061343">
    <property type="term" value="P:cell adhesion involved in heart morphogenesis"/>
    <property type="evidence" value="ECO:0007669"/>
    <property type="project" value="TreeGrafter"/>
</dbReference>
<evidence type="ECO:0000313" key="2">
    <source>
        <dbReference type="EMBL" id="PKU47462.1"/>
    </source>
</evidence>
<dbReference type="EMBL" id="KZ505677">
    <property type="protein sequence ID" value="PKU47462.1"/>
    <property type="molecule type" value="Genomic_DNA"/>
</dbReference>
<dbReference type="AlphaFoldDB" id="A0A2I0UN51"/>
<organism evidence="2 3">
    <name type="scientific">Limosa lapponica baueri</name>
    <dbReference type="NCBI Taxonomy" id="1758121"/>
    <lineage>
        <taxon>Eukaryota</taxon>
        <taxon>Metazoa</taxon>
        <taxon>Chordata</taxon>
        <taxon>Craniata</taxon>
        <taxon>Vertebrata</taxon>
        <taxon>Euteleostomi</taxon>
        <taxon>Archelosauria</taxon>
        <taxon>Archosauria</taxon>
        <taxon>Dinosauria</taxon>
        <taxon>Saurischia</taxon>
        <taxon>Theropoda</taxon>
        <taxon>Coelurosauria</taxon>
        <taxon>Aves</taxon>
        <taxon>Neognathae</taxon>
        <taxon>Neoaves</taxon>
        <taxon>Charadriiformes</taxon>
        <taxon>Scolopacidae</taxon>
        <taxon>Limosa</taxon>
    </lineage>
</organism>
<dbReference type="OrthoDB" id="6118220at2759"/>
<feature type="compositionally biased region" description="Low complexity" evidence="1">
    <location>
        <begin position="191"/>
        <end position="202"/>
    </location>
</feature>
<gene>
    <name evidence="2" type="ORF">llap_2202</name>
</gene>
<evidence type="ECO:0000256" key="1">
    <source>
        <dbReference type="SAM" id="MobiDB-lite"/>
    </source>
</evidence>
<reference evidence="3" key="2">
    <citation type="submission" date="2017-12" db="EMBL/GenBank/DDBJ databases">
        <title>Genome sequence of the Bar-tailed Godwit (Limosa lapponica baueri).</title>
        <authorList>
            <person name="Lima N.C.B."/>
            <person name="Parody-Merino A.M."/>
            <person name="Battley P.F."/>
            <person name="Fidler A.E."/>
            <person name="Prosdocimi F."/>
        </authorList>
    </citation>
    <scope>NUCLEOTIDE SEQUENCE [LARGE SCALE GENOMIC DNA]</scope>
</reference>
<dbReference type="PANTHER" id="PTHR33395">
    <property type="entry name" value="TRANSCRIPTASE, PUTATIVE-RELATED-RELATED"/>
    <property type="match status" value="1"/>
</dbReference>
<accession>A0A2I0UN51</accession>
<name>A0A2I0UN51_LIMLA</name>
<evidence type="ECO:0000313" key="3">
    <source>
        <dbReference type="Proteomes" id="UP000233556"/>
    </source>
</evidence>
<dbReference type="GO" id="GO:0007508">
    <property type="term" value="P:larval heart development"/>
    <property type="evidence" value="ECO:0007669"/>
    <property type="project" value="TreeGrafter"/>
</dbReference>
<dbReference type="GO" id="GO:0031012">
    <property type="term" value="C:extracellular matrix"/>
    <property type="evidence" value="ECO:0007669"/>
    <property type="project" value="TreeGrafter"/>
</dbReference>